<dbReference type="EMBL" id="CADCUF010000061">
    <property type="protein sequence ID" value="CAA9323668.1"/>
    <property type="molecule type" value="Genomic_DNA"/>
</dbReference>
<evidence type="ECO:0000313" key="2">
    <source>
        <dbReference type="EMBL" id="CAA9323668.1"/>
    </source>
</evidence>
<accession>A0A6J4L5S6</accession>
<name>A0A6J4L5S6_9ACTN</name>
<feature type="non-terminal residue" evidence="2">
    <location>
        <position position="1"/>
    </location>
</feature>
<evidence type="ECO:0000256" key="1">
    <source>
        <dbReference type="SAM" id="MobiDB-lite"/>
    </source>
</evidence>
<feature type="compositionally biased region" description="Low complexity" evidence="1">
    <location>
        <begin position="1"/>
        <end position="18"/>
    </location>
</feature>
<feature type="non-terminal residue" evidence="2">
    <location>
        <position position="105"/>
    </location>
</feature>
<protein>
    <submittedName>
        <fullName evidence="2">Uncharacterized protein</fullName>
    </submittedName>
</protein>
<feature type="compositionally biased region" description="Low complexity" evidence="1">
    <location>
        <begin position="67"/>
        <end position="76"/>
    </location>
</feature>
<proteinExistence type="predicted"/>
<dbReference type="AlphaFoldDB" id="A0A6J4L5S6"/>
<organism evidence="2">
    <name type="scientific">uncultured Nocardioidaceae bacterium</name>
    <dbReference type="NCBI Taxonomy" id="253824"/>
    <lineage>
        <taxon>Bacteria</taxon>
        <taxon>Bacillati</taxon>
        <taxon>Actinomycetota</taxon>
        <taxon>Actinomycetes</taxon>
        <taxon>Propionibacteriales</taxon>
        <taxon>Nocardioidaceae</taxon>
        <taxon>environmental samples</taxon>
    </lineage>
</organism>
<feature type="compositionally biased region" description="Basic residues" evidence="1">
    <location>
        <begin position="56"/>
        <end position="66"/>
    </location>
</feature>
<feature type="compositionally biased region" description="Low complexity" evidence="1">
    <location>
        <begin position="38"/>
        <end position="55"/>
    </location>
</feature>
<feature type="region of interest" description="Disordered" evidence="1">
    <location>
        <begin position="1"/>
        <end position="105"/>
    </location>
</feature>
<sequence length="105" mass="10461">GSAPHPARLAPAGPPAGCAGVGADGGRLAPRRLSAGVPRLPGAAQPRGGAGPLRTAPRRGGARRRQAGAQRGARGAAWRRRPGHGGGRDPRLAGRGGPARRRAAR</sequence>
<gene>
    <name evidence="2" type="ORF">AVDCRST_MAG24-464</name>
</gene>
<reference evidence="2" key="1">
    <citation type="submission" date="2020-02" db="EMBL/GenBank/DDBJ databases">
        <authorList>
            <person name="Meier V. D."/>
        </authorList>
    </citation>
    <scope>NUCLEOTIDE SEQUENCE</scope>
    <source>
        <strain evidence="2">AVDCRST_MAG24</strain>
    </source>
</reference>